<dbReference type="Proteomes" id="UP000499080">
    <property type="component" value="Unassembled WGS sequence"/>
</dbReference>
<evidence type="ECO:0000313" key="2">
    <source>
        <dbReference type="Proteomes" id="UP000499080"/>
    </source>
</evidence>
<dbReference type="EMBL" id="BGPR01000533">
    <property type="protein sequence ID" value="GBM25217.1"/>
    <property type="molecule type" value="Genomic_DNA"/>
</dbReference>
<keyword evidence="2" id="KW-1185">Reference proteome</keyword>
<dbReference type="AlphaFoldDB" id="A0A4Y2E8W9"/>
<reference evidence="1 2" key="1">
    <citation type="journal article" date="2019" name="Sci. Rep.">
        <title>Orb-weaving spider Araneus ventricosus genome elucidates the spidroin gene catalogue.</title>
        <authorList>
            <person name="Kono N."/>
            <person name="Nakamura H."/>
            <person name="Ohtoshi R."/>
            <person name="Moran D.A.P."/>
            <person name="Shinohara A."/>
            <person name="Yoshida Y."/>
            <person name="Fujiwara M."/>
            <person name="Mori M."/>
            <person name="Tomita M."/>
            <person name="Arakawa K."/>
        </authorList>
    </citation>
    <scope>NUCLEOTIDE SEQUENCE [LARGE SCALE GENOMIC DNA]</scope>
</reference>
<gene>
    <name evidence="1" type="ORF">AVEN_153402_1</name>
</gene>
<name>A0A4Y2E8W9_ARAVE</name>
<sequence length="98" mass="11238">MPITSPLTPQKRVATHLLRQKPQTEAISDPNHRLEDSLQENHQKVQSRKRRYIMPKLLSISTNRDEGDIMCCRSHALSYPLPFNHLACPPTFLHLVGS</sequence>
<comment type="caution">
    <text evidence="1">The sequence shown here is derived from an EMBL/GenBank/DDBJ whole genome shotgun (WGS) entry which is preliminary data.</text>
</comment>
<protein>
    <submittedName>
        <fullName evidence="1">Uncharacterized protein</fullName>
    </submittedName>
</protein>
<accession>A0A4Y2E8W9</accession>
<evidence type="ECO:0000313" key="1">
    <source>
        <dbReference type="EMBL" id="GBM25217.1"/>
    </source>
</evidence>
<proteinExistence type="predicted"/>
<organism evidence="1 2">
    <name type="scientific">Araneus ventricosus</name>
    <name type="common">Orbweaver spider</name>
    <name type="synonym">Epeira ventricosa</name>
    <dbReference type="NCBI Taxonomy" id="182803"/>
    <lineage>
        <taxon>Eukaryota</taxon>
        <taxon>Metazoa</taxon>
        <taxon>Ecdysozoa</taxon>
        <taxon>Arthropoda</taxon>
        <taxon>Chelicerata</taxon>
        <taxon>Arachnida</taxon>
        <taxon>Araneae</taxon>
        <taxon>Araneomorphae</taxon>
        <taxon>Entelegynae</taxon>
        <taxon>Araneoidea</taxon>
        <taxon>Araneidae</taxon>
        <taxon>Araneus</taxon>
    </lineage>
</organism>